<comment type="caution">
    <text evidence="1">The sequence shown here is derived from an EMBL/GenBank/DDBJ whole genome shotgun (WGS) entry which is preliminary data.</text>
</comment>
<reference evidence="1 2" key="1">
    <citation type="submission" date="2018-08" db="EMBL/GenBank/DDBJ databases">
        <title>Genome and evolution of the arbuscular mycorrhizal fungus Diversispora epigaea (formerly Glomus versiforme) and its bacterial endosymbionts.</title>
        <authorList>
            <person name="Sun X."/>
            <person name="Fei Z."/>
            <person name="Harrison M."/>
        </authorList>
    </citation>
    <scope>NUCLEOTIDE SEQUENCE [LARGE SCALE GENOMIC DNA]</scope>
    <source>
        <strain evidence="1 2">IT104</strain>
    </source>
</reference>
<dbReference type="EMBL" id="PQFF01000007">
    <property type="protein sequence ID" value="RHZ89886.1"/>
    <property type="molecule type" value="Genomic_DNA"/>
</dbReference>
<name>A0A397JUY5_9GLOM</name>
<keyword evidence="2" id="KW-1185">Reference proteome</keyword>
<evidence type="ECO:0000313" key="1">
    <source>
        <dbReference type="EMBL" id="RHZ89886.1"/>
    </source>
</evidence>
<dbReference type="Proteomes" id="UP000266861">
    <property type="component" value="Unassembled WGS sequence"/>
</dbReference>
<gene>
    <name evidence="1" type="ORF">Glove_9g91</name>
</gene>
<sequence>MRAKNRGRQRNCEKRLAKHEFCAAIINPKKVICICRKTIKLGRKWDEDFLNRHVNGNGCKRKIGQRSIYCFFNNTISNENEEISSEEEYDSDICDSMNNDNIITVDSEEDDIYNNSNDILSSEDEDQPIIGGARHIEVIGKELFPLLFIDKFSQKKLNISQKRKLNRQIYTEAEWKIDKEGFCVRGKNCNGEYINNYLCIECKNLKSNAKLVNRVRVTKPDEKNLKFTPNWYFENDKLKKYLKNSDLLTIWNIIKNNNNSTNSNLWITIATKGLKGAFNNLDTFKGLCNIMCQVIDRKEKGKGTQNLQYSEEFTSFLVILRTISLRALDLFRQNLVGRSIQSIRQLRMNSNDMLTNPDLCFENVAQFKRFLDKINYKGPIVAISDNTKLKPKETKINAYSDIPKVIQLIKDKNEIANYVRVYILQVPLPKFPPVIIALIPNNGSDSADIIANLHKKLLLEIASQLNISIISIGSDDAAAEFKAQSIIMNMQTINKIEIIDSTLNINFSCPILSNIGPVIRIQDPKHAKKTARNIIMSGARVLTFGKYIVNFEHFHNLVNSPTSVLYKNDVIKLDRQDNGAAYQSFCYHNLAQCLNKNEIKKGYEGELVDSYLNREICPVKRIRMCMTAYFFLRLWRYHIETMTRNYPNFMFIQQNFMAIQSFSIFNSLSESMVLLVKSHREYYPEFPLLPWMHGSEACEHVFGIARQIRTDFDFAELLQMISKISHYSKSIRTSNLLDEKEKSVREGYIVDYNKGNLNNNIISNLTTWPSDLEITRTIRQSRQLACELAEYLNMLMPDSLPIGNLQPIILIETNNEPEVSSFLYNKNKESNDIERYIVDYNKGNLNNNIISNLTTWPSDLEITRTIRQSRQLACELAEYLNMLMPDSLPIGNLQPIILIETNNEPEVSSFLYNKNKESNDIESNNIENEINENCNIDLSQAITQASNEISNIQIIDELNFENNEDINKYRGQVSLINQNQNVSTFVSIGYIVDYNKGNLNNNIISNLTTWPSDLEITRTIRQSRQLACELAEYLNMLMPDSLPIGNLQPIILIETNNEPEVSSFLYNKNKESNDIESNNIENEINENCNIDLSQAITQASNEISNIQIIDELNFENNEDINKYRGQVSLINQNQNVSTFVSIVLNIEYVRNNSLDYNFLISKRKNHDAYNSRPILRKLQTSNLRTSDDENSVLSNMASHIVSYFANNNNCEQNFVSQRENRWKFCHQSMAKSLADHNNEKSQQTYYGKQNTISLIPNIENANINDDFPLMKNHFVFCFYGEKICIGQVLALYFELYGNYSFNLKLVTKIDNISKITLKIFLPVNSNLFTQYTLEECNIITHKNPSNIILHISSDDITINNQFLFLSNIVKDYYSYLKRNDVISLILKNNS</sequence>
<evidence type="ECO:0000313" key="2">
    <source>
        <dbReference type="Proteomes" id="UP000266861"/>
    </source>
</evidence>
<accession>A0A397JUY5</accession>
<dbReference type="STRING" id="1348612.A0A397JUY5"/>
<dbReference type="OrthoDB" id="73076at2759"/>
<organism evidence="1 2">
    <name type="scientific">Diversispora epigaea</name>
    <dbReference type="NCBI Taxonomy" id="1348612"/>
    <lineage>
        <taxon>Eukaryota</taxon>
        <taxon>Fungi</taxon>
        <taxon>Fungi incertae sedis</taxon>
        <taxon>Mucoromycota</taxon>
        <taxon>Glomeromycotina</taxon>
        <taxon>Glomeromycetes</taxon>
        <taxon>Diversisporales</taxon>
        <taxon>Diversisporaceae</taxon>
        <taxon>Diversispora</taxon>
    </lineage>
</organism>
<protein>
    <submittedName>
        <fullName evidence="1">Uncharacterized protein</fullName>
    </submittedName>
</protein>
<proteinExistence type="predicted"/>